<dbReference type="InterPro" id="IPR050624">
    <property type="entry name" value="HTH-type_Tx_Regulator"/>
</dbReference>
<name>A0ABW1TBK4_9LACO</name>
<dbReference type="InterPro" id="IPR001647">
    <property type="entry name" value="HTH_TetR"/>
</dbReference>
<dbReference type="InterPro" id="IPR009057">
    <property type="entry name" value="Homeodomain-like_sf"/>
</dbReference>
<dbReference type="PANTHER" id="PTHR43479">
    <property type="entry name" value="ACREF/ENVCD OPERON REPRESSOR-RELATED"/>
    <property type="match status" value="1"/>
</dbReference>
<keyword evidence="5" id="KW-1185">Reference proteome</keyword>
<evidence type="ECO:0000313" key="5">
    <source>
        <dbReference type="Proteomes" id="UP001596190"/>
    </source>
</evidence>
<sequence>MADNSLSSNHQSHRTTEQLIVQSFINLLNKTPNHPLKVTDICREASINRGTFYHYFESEAELIEACEDHLVNKFFLFGQQIFKHQTLTSFTKQLSTIHLNFFKQFVDELPLIDVLLHKSPRSHLTDKLIEVIENSGTAGLAMLAPHSNKQLRTLIAVDSAAEVVGLLSYWSMHPDIKPNVLADLLSLSEKGQFTLLQAKN</sequence>
<evidence type="ECO:0000259" key="3">
    <source>
        <dbReference type="PROSITE" id="PS50977"/>
    </source>
</evidence>
<feature type="DNA-binding region" description="H-T-H motif" evidence="2">
    <location>
        <begin position="37"/>
        <end position="56"/>
    </location>
</feature>
<dbReference type="PANTHER" id="PTHR43479:SF11">
    <property type="entry name" value="ACREF_ENVCD OPERON REPRESSOR-RELATED"/>
    <property type="match status" value="1"/>
</dbReference>
<protein>
    <submittedName>
        <fullName evidence="4">TetR/AcrR family transcriptional regulator</fullName>
    </submittedName>
</protein>
<reference evidence="5" key="1">
    <citation type="journal article" date="2019" name="Int. J. Syst. Evol. Microbiol.">
        <title>The Global Catalogue of Microorganisms (GCM) 10K type strain sequencing project: providing services to taxonomists for standard genome sequencing and annotation.</title>
        <authorList>
            <consortium name="The Broad Institute Genomics Platform"/>
            <consortium name="The Broad Institute Genome Sequencing Center for Infectious Disease"/>
            <person name="Wu L."/>
            <person name="Ma J."/>
        </authorList>
    </citation>
    <scope>NUCLEOTIDE SEQUENCE [LARGE SCALE GENOMIC DNA]</scope>
    <source>
        <strain evidence="5">CCM 8950</strain>
    </source>
</reference>
<dbReference type="PROSITE" id="PS50977">
    <property type="entry name" value="HTH_TETR_2"/>
    <property type="match status" value="1"/>
</dbReference>
<dbReference type="Pfam" id="PF00440">
    <property type="entry name" value="TetR_N"/>
    <property type="match status" value="1"/>
</dbReference>
<gene>
    <name evidence="4" type="ORF">ACFP1H_12610</name>
</gene>
<accession>A0ABW1TBK4</accession>
<dbReference type="SUPFAM" id="SSF46689">
    <property type="entry name" value="Homeodomain-like"/>
    <property type="match status" value="1"/>
</dbReference>
<keyword evidence="1 2" id="KW-0238">DNA-binding</keyword>
<dbReference type="Proteomes" id="UP001596190">
    <property type="component" value="Unassembled WGS sequence"/>
</dbReference>
<dbReference type="Gene3D" id="1.10.357.10">
    <property type="entry name" value="Tetracycline Repressor, domain 2"/>
    <property type="match status" value="1"/>
</dbReference>
<proteinExistence type="predicted"/>
<evidence type="ECO:0000256" key="2">
    <source>
        <dbReference type="PROSITE-ProRule" id="PRU00335"/>
    </source>
</evidence>
<evidence type="ECO:0000313" key="4">
    <source>
        <dbReference type="EMBL" id="MFC6255426.1"/>
    </source>
</evidence>
<feature type="domain" description="HTH tetR-type" evidence="3">
    <location>
        <begin position="14"/>
        <end position="74"/>
    </location>
</feature>
<dbReference type="RefSeq" id="WP_171001133.1">
    <property type="nucleotide sequence ID" value="NZ_BJDO01000001.1"/>
</dbReference>
<comment type="caution">
    <text evidence="4">The sequence shown here is derived from an EMBL/GenBank/DDBJ whole genome shotgun (WGS) entry which is preliminary data.</text>
</comment>
<dbReference type="EMBL" id="JBHSSA010000120">
    <property type="protein sequence ID" value="MFC6255426.1"/>
    <property type="molecule type" value="Genomic_DNA"/>
</dbReference>
<evidence type="ECO:0000256" key="1">
    <source>
        <dbReference type="ARBA" id="ARBA00023125"/>
    </source>
</evidence>
<organism evidence="4 5">
    <name type="scientific">Secundilactobacillus hailunensis</name>
    <dbReference type="NCBI Taxonomy" id="2559923"/>
    <lineage>
        <taxon>Bacteria</taxon>
        <taxon>Bacillati</taxon>
        <taxon>Bacillota</taxon>
        <taxon>Bacilli</taxon>
        <taxon>Lactobacillales</taxon>
        <taxon>Lactobacillaceae</taxon>
        <taxon>Secundilactobacillus</taxon>
    </lineage>
</organism>